<feature type="transmembrane region" description="Helical" evidence="6">
    <location>
        <begin position="64"/>
        <end position="92"/>
    </location>
</feature>
<evidence type="ECO:0000256" key="3">
    <source>
        <dbReference type="ARBA" id="ARBA00022692"/>
    </source>
</evidence>
<evidence type="ECO:0000313" key="8">
    <source>
        <dbReference type="EMBL" id="MFC0422728.1"/>
    </source>
</evidence>
<dbReference type="InterPro" id="IPR004680">
    <property type="entry name" value="Cit_transptr-like_dom"/>
</dbReference>
<evidence type="ECO:0000313" key="9">
    <source>
        <dbReference type="Proteomes" id="UP001589855"/>
    </source>
</evidence>
<evidence type="ECO:0000256" key="5">
    <source>
        <dbReference type="ARBA" id="ARBA00023136"/>
    </source>
</evidence>
<keyword evidence="4 6" id="KW-1133">Transmembrane helix</keyword>
<evidence type="ECO:0000256" key="1">
    <source>
        <dbReference type="ARBA" id="ARBA00004141"/>
    </source>
</evidence>
<feature type="transmembrane region" description="Helical" evidence="6">
    <location>
        <begin position="143"/>
        <end position="161"/>
    </location>
</feature>
<evidence type="ECO:0000256" key="6">
    <source>
        <dbReference type="SAM" id="Phobius"/>
    </source>
</evidence>
<feature type="transmembrane region" description="Helical" evidence="6">
    <location>
        <begin position="273"/>
        <end position="291"/>
    </location>
</feature>
<dbReference type="EMBL" id="JBHLUK010000003">
    <property type="protein sequence ID" value="MFC0422728.1"/>
    <property type="molecule type" value="Genomic_DNA"/>
</dbReference>
<organism evidence="8 9">
    <name type="scientific">Lactiplantibacillus plajomi</name>
    <dbReference type="NCBI Taxonomy" id="1457217"/>
    <lineage>
        <taxon>Bacteria</taxon>
        <taxon>Bacillati</taxon>
        <taxon>Bacillota</taxon>
        <taxon>Bacilli</taxon>
        <taxon>Lactobacillales</taxon>
        <taxon>Lactobacillaceae</taxon>
        <taxon>Lactiplantibacillus</taxon>
    </lineage>
</organism>
<feature type="transmembrane region" description="Helical" evidence="6">
    <location>
        <begin position="5"/>
        <end position="21"/>
    </location>
</feature>
<evidence type="ECO:0000256" key="2">
    <source>
        <dbReference type="ARBA" id="ARBA00022448"/>
    </source>
</evidence>
<reference evidence="8 9" key="1">
    <citation type="submission" date="2024-09" db="EMBL/GenBank/DDBJ databases">
        <authorList>
            <person name="Sun Q."/>
            <person name="Mori K."/>
        </authorList>
    </citation>
    <scope>NUCLEOTIDE SEQUENCE [LARGE SCALE GENOMIC DNA]</scope>
    <source>
        <strain evidence="8 9">TBRC 4575</strain>
    </source>
</reference>
<keyword evidence="3 6" id="KW-0812">Transmembrane</keyword>
<keyword evidence="2" id="KW-0813">Transport</keyword>
<keyword evidence="5 6" id="KW-0472">Membrane</keyword>
<proteinExistence type="predicted"/>
<feature type="domain" description="Citrate transporter-like" evidence="7">
    <location>
        <begin position="38"/>
        <end position="391"/>
    </location>
</feature>
<keyword evidence="9" id="KW-1185">Reference proteome</keyword>
<feature type="transmembrane region" description="Helical" evidence="6">
    <location>
        <begin position="27"/>
        <end position="44"/>
    </location>
</feature>
<feature type="transmembrane region" description="Helical" evidence="6">
    <location>
        <begin position="303"/>
        <end position="326"/>
    </location>
</feature>
<sequence>MIDWYAVVITLGMLAIIMYLLLANKAGVMICFAVIPVIAAFLLGKNVTQVGNYVSKGLQTTIPVALITLFIVLLFDVMSDAGLFNILVGWLVKRTHITPVSVTILNIIVCLIAGLSAGTTSVIVITIPLMLPFYQKFKMSRMYLLFLTSVGTVFAYVWPWSDKMLRSASLIPKVNNAPAQLFMKLLPVDAIFLVLTIVLAYLIGIKEKNRLIKEEGADFIEKISKSFEEESRPSVIQDKNKEDLARPKLFIFNLIWILLSVVSMIVLPSFPSYYLFAVGLVVALAVNYPDLKLQKKILKKHASGLLPVVPTILLSGVLVGVMEYSGMMNQVLKAFIQIIPSQIGPWIYIILALLAIPLMLMFTNDTWYYVLIPLVMGLMAKYGIDNMIVIATLFMNMGALVDPKRPQVYLAMDLAGGEYNISQFYRLMFLPMTACQIVWVLLGVVLGAFR</sequence>
<comment type="subcellular location">
    <subcellularLocation>
        <location evidence="1">Membrane</location>
        <topology evidence="1">Multi-pass membrane protein</topology>
    </subcellularLocation>
</comment>
<evidence type="ECO:0000259" key="7">
    <source>
        <dbReference type="Pfam" id="PF03600"/>
    </source>
</evidence>
<dbReference type="RefSeq" id="WP_170178292.1">
    <property type="nucleotide sequence ID" value="NZ_BAABRM010000033.1"/>
</dbReference>
<comment type="caution">
    <text evidence="8">The sequence shown here is derived from an EMBL/GenBank/DDBJ whole genome shotgun (WGS) entry which is preliminary data.</text>
</comment>
<name>A0ABV6JZT4_9LACO</name>
<feature type="transmembrane region" description="Helical" evidence="6">
    <location>
        <begin position="104"/>
        <end position="131"/>
    </location>
</feature>
<dbReference type="Proteomes" id="UP001589855">
    <property type="component" value="Unassembled WGS sequence"/>
</dbReference>
<feature type="transmembrane region" description="Helical" evidence="6">
    <location>
        <begin position="428"/>
        <end position="449"/>
    </location>
</feature>
<protein>
    <submittedName>
        <fullName evidence="8">SLC13 family permease</fullName>
    </submittedName>
</protein>
<accession>A0ABV6JZT4</accession>
<evidence type="ECO:0000256" key="4">
    <source>
        <dbReference type="ARBA" id="ARBA00022989"/>
    </source>
</evidence>
<feature type="transmembrane region" description="Helical" evidence="6">
    <location>
        <begin position="249"/>
        <end position="267"/>
    </location>
</feature>
<dbReference type="Pfam" id="PF03600">
    <property type="entry name" value="CitMHS"/>
    <property type="match status" value="1"/>
</dbReference>
<gene>
    <name evidence="8" type="ORF">ACFFGS_00845</name>
</gene>
<feature type="transmembrane region" description="Helical" evidence="6">
    <location>
        <begin position="181"/>
        <end position="203"/>
    </location>
</feature>